<proteinExistence type="predicted"/>
<accession>A0ABQ6BDM1</accession>
<gene>
    <name evidence="3" type="ORF">GCM10007859_01080</name>
</gene>
<dbReference type="PANTHER" id="PTHR37299:SF1">
    <property type="entry name" value="STAGE 0 SPORULATION PROTEIN A HOMOLOG"/>
    <property type="match status" value="1"/>
</dbReference>
<dbReference type="PIRSF" id="PIRSF031767">
    <property type="entry name" value="MHYE_LytTR"/>
    <property type="match status" value="1"/>
</dbReference>
<evidence type="ECO:0000313" key="4">
    <source>
        <dbReference type="Proteomes" id="UP001156921"/>
    </source>
</evidence>
<evidence type="ECO:0000256" key="1">
    <source>
        <dbReference type="SAM" id="Phobius"/>
    </source>
</evidence>
<dbReference type="InterPro" id="IPR046947">
    <property type="entry name" value="LytR-like"/>
</dbReference>
<feature type="transmembrane region" description="Helical" evidence="1">
    <location>
        <begin position="35"/>
        <end position="60"/>
    </location>
</feature>
<dbReference type="PROSITE" id="PS50930">
    <property type="entry name" value="HTH_LYTTR"/>
    <property type="match status" value="1"/>
</dbReference>
<dbReference type="PANTHER" id="PTHR37299">
    <property type="entry name" value="TRANSCRIPTIONAL REGULATOR-RELATED"/>
    <property type="match status" value="1"/>
</dbReference>
<protein>
    <recommendedName>
        <fullName evidence="2">HTH LytTR-type domain-containing protein</fullName>
    </recommendedName>
</protein>
<feature type="transmembrane region" description="Helical" evidence="1">
    <location>
        <begin position="72"/>
        <end position="91"/>
    </location>
</feature>
<evidence type="ECO:0000313" key="3">
    <source>
        <dbReference type="EMBL" id="GLS00105.1"/>
    </source>
</evidence>
<keyword evidence="4" id="KW-1185">Reference proteome</keyword>
<feature type="domain" description="HTH LytTR-type" evidence="2">
    <location>
        <begin position="155"/>
        <end position="258"/>
    </location>
</feature>
<comment type="caution">
    <text evidence="3">The sequence shown here is derived from an EMBL/GenBank/DDBJ whole genome shotgun (WGS) entry which is preliminary data.</text>
</comment>
<organism evidence="3 4">
    <name type="scientific">Brevundimonas denitrificans</name>
    <dbReference type="NCBI Taxonomy" id="1443434"/>
    <lineage>
        <taxon>Bacteria</taxon>
        <taxon>Pseudomonadati</taxon>
        <taxon>Pseudomonadota</taxon>
        <taxon>Alphaproteobacteria</taxon>
        <taxon>Caulobacterales</taxon>
        <taxon>Caulobacteraceae</taxon>
        <taxon>Brevundimonas</taxon>
    </lineage>
</organism>
<dbReference type="Proteomes" id="UP001156921">
    <property type="component" value="Unassembled WGS sequence"/>
</dbReference>
<sequence length="258" mass="28273">MIGALIIAGGAAAVTVVNALTVQVDHPHVDAWEPWVWEGTSALVVVLLAWLPWLSTAAAPPDMVREGWRARAAFAGVHLAAVAIWSALHVVGMMSLRLTVYGLADAGPYEPGPAAEVYLYEFRKDLLSYAAFVCLFWILRRLRRTEPTHLRPVSFDIRDGARIIRAPVGEILAVSSAGNYVEFWLADGRRPLMRATLAAIEVELETYGFVRAHRSWLVNGARVTGLAPEGSGDWTIELGEVRAPLSRRFPEALARLKG</sequence>
<reference evidence="4" key="1">
    <citation type="journal article" date="2019" name="Int. J. Syst. Evol. Microbiol.">
        <title>The Global Catalogue of Microorganisms (GCM) 10K type strain sequencing project: providing services to taxonomists for standard genome sequencing and annotation.</title>
        <authorList>
            <consortium name="The Broad Institute Genomics Platform"/>
            <consortium name="The Broad Institute Genome Sequencing Center for Infectious Disease"/>
            <person name="Wu L."/>
            <person name="Ma J."/>
        </authorList>
    </citation>
    <scope>NUCLEOTIDE SEQUENCE [LARGE SCALE GENOMIC DNA]</scope>
    <source>
        <strain evidence="4">NBRC 110107</strain>
    </source>
</reference>
<dbReference type="Pfam" id="PF04397">
    <property type="entry name" value="LytTR"/>
    <property type="match status" value="1"/>
</dbReference>
<dbReference type="InterPro" id="IPR012379">
    <property type="entry name" value="LytTR_MHYE"/>
</dbReference>
<name>A0ABQ6BDM1_9CAUL</name>
<keyword evidence="1" id="KW-0472">Membrane</keyword>
<evidence type="ECO:0000259" key="2">
    <source>
        <dbReference type="PROSITE" id="PS50930"/>
    </source>
</evidence>
<keyword evidence="1" id="KW-0812">Transmembrane</keyword>
<dbReference type="EMBL" id="BSOY01000001">
    <property type="protein sequence ID" value="GLS00105.1"/>
    <property type="molecule type" value="Genomic_DNA"/>
</dbReference>
<dbReference type="SMART" id="SM00850">
    <property type="entry name" value="LytTR"/>
    <property type="match status" value="1"/>
</dbReference>
<keyword evidence="1" id="KW-1133">Transmembrane helix</keyword>
<dbReference type="InterPro" id="IPR007492">
    <property type="entry name" value="LytTR_DNA-bd_dom"/>
</dbReference>
<dbReference type="Gene3D" id="2.40.50.1020">
    <property type="entry name" value="LytTr DNA-binding domain"/>
    <property type="match status" value="1"/>
</dbReference>